<evidence type="ECO:0000313" key="6">
    <source>
        <dbReference type="Proteomes" id="UP001345827"/>
    </source>
</evidence>
<dbReference type="EMBL" id="JAXLQG010000018">
    <property type="protein sequence ID" value="KAK5530842.1"/>
    <property type="molecule type" value="Genomic_DNA"/>
</dbReference>
<dbReference type="Gene3D" id="3.40.50.300">
    <property type="entry name" value="P-loop containing nucleotide triphosphate hydrolases"/>
    <property type="match status" value="1"/>
</dbReference>
<dbReference type="InterPro" id="IPR027417">
    <property type="entry name" value="P-loop_NTPase"/>
</dbReference>
<feature type="compositionally biased region" description="Gly residues" evidence="2">
    <location>
        <begin position="810"/>
        <end position="819"/>
    </location>
</feature>
<dbReference type="Proteomes" id="UP001345827">
    <property type="component" value="Unassembled WGS sequence"/>
</dbReference>
<dbReference type="AlphaFoldDB" id="A0AAV9PWA8"/>
<dbReference type="PANTHER" id="PTHR46082:SF6">
    <property type="entry name" value="AAA+ ATPASE DOMAIN-CONTAINING PROTEIN-RELATED"/>
    <property type="match status" value="1"/>
</dbReference>
<dbReference type="SMART" id="SM00028">
    <property type="entry name" value="TPR"/>
    <property type="match status" value="2"/>
</dbReference>
<feature type="domain" description="NB-ARC" evidence="3">
    <location>
        <begin position="258"/>
        <end position="377"/>
    </location>
</feature>
<accession>A0AAV9PWA8</accession>
<dbReference type="GO" id="GO:0043531">
    <property type="term" value="F:ADP binding"/>
    <property type="evidence" value="ECO:0007669"/>
    <property type="project" value="InterPro"/>
</dbReference>
<dbReference type="SUPFAM" id="SSF52540">
    <property type="entry name" value="P-loop containing nucleoside triphosphate hydrolases"/>
    <property type="match status" value="1"/>
</dbReference>
<organism evidence="5 6">
    <name type="scientific">Vermiconidia calcicola</name>
    <dbReference type="NCBI Taxonomy" id="1690605"/>
    <lineage>
        <taxon>Eukaryota</taxon>
        <taxon>Fungi</taxon>
        <taxon>Dikarya</taxon>
        <taxon>Ascomycota</taxon>
        <taxon>Pezizomycotina</taxon>
        <taxon>Dothideomycetes</taxon>
        <taxon>Dothideomycetidae</taxon>
        <taxon>Mycosphaerellales</taxon>
        <taxon>Extremaceae</taxon>
        <taxon>Vermiconidia</taxon>
    </lineage>
</organism>
<dbReference type="InterPro" id="IPR002182">
    <property type="entry name" value="NB-ARC"/>
</dbReference>
<dbReference type="Pfam" id="PF00931">
    <property type="entry name" value="NB-ARC"/>
    <property type="match status" value="1"/>
</dbReference>
<sequence>MSGLEVIGGISGVIGIIDASIKTYDSAYKDMKLGDTFKAVRRQLPIILDTLQTCQNHLEPTNDLIPTEVWEALKETVVTCHDKAGNLRGIFEKVIISHGDGWKTQYLKTVKRLGKGNTVEELMKSITEDVRVIVDHRSVQSANPGLKAALDKIIEEMKSVKPSVPEEEFAGFSFNSYAGAMTNNVNSGSGQLHSGSGNLINNNGPVNTIHKPPTDFNFRGPVGPCLNQAPTIEPSFFVGRRSEIDAIRDILKPGDTHGEHRRLVLGGMGGIGKTQLAIAYAQRHHKFYQSVFWLNAASEAALKDSFRSVAELIFDVQEPGLLDDERNHAQVGRWLSDINNTQWLLIFDNYDDPTQFEIEKYYPLASHGNIIITTRRPDKVIGSELKLGPLQNKIDDGLEILQSRSRQQNVASDPHAKRLAERLAGLPLALATAGAYLRHNITFESYLREYEARFVVDARLPLQLQDYQNRTLHTTWDISYSRLQKEDPIAAKLLKLLAYFDNQSLWYKLFSAGFNSASPEWLHDVIATDLSFASVMRSLTDYCFIEVQTATSSWSMHNCIHDWALAMLNKDLDGPQLWYVFDCVAVSIKGADQDSFGRLIYNHLAAHAIRLVRVGFQGSTPIVHIPPSRLTDAQRIAELLRLQIRHEPAEQLYRHVLAGYEQELGPTHPSTLDTVNNLGRLYYVQGNLTLAEEMYRRALVGYEKNFLSKTIPAFNTSFNLGLLFRRQGKAEEARAIFHRGLSGAQEMLGPGHSLILNFARKLEEVRIGKETEEKQVQNINAGQVIRRKEKSRLKHLLPQRSSKTKHNTYAGGGIGRDPE</sequence>
<comment type="caution">
    <text evidence="5">The sequence shown here is derived from an EMBL/GenBank/DDBJ whole genome shotgun (WGS) entry which is preliminary data.</text>
</comment>
<feature type="region of interest" description="Disordered" evidence="2">
    <location>
        <begin position="797"/>
        <end position="819"/>
    </location>
</feature>
<feature type="repeat" description="TPR" evidence="1">
    <location>
        <begin position="672"/>
        <end position="705"/>
    </location>
</feature>
<protein>
    <recommendedName>
        <fullName evidence="7">NB-ARC domain-containing protein</fullName>
    </recommendedName>
</protein>
<dbReference type="Pfam" id="PF17107">
    <property type="entry name" value="SesA"/>
    <property type="match status" value="1"/>
</dbReference>
<dbReference type="Pfam" id="PF13374">
    <property type="entry name" value="TPR_10"/>
    <property type="match status" value="1"/>
</dbReference>
<reference evidence="5 6" key="1">
    <citation type="submission" date="2023-06" db="EMBL/GenBank/DDBJ databases">
        <title>Black Yeasts Isolated from many extreme environments.</title>
        <authorList>
            <person name="Coleine C."/>
            <person name="Stajich J.E."/>
            <person name="Selbmann L."/>
        </authorList>
    </citation>
    <scope>NUCLEOTIDE SEQUENCE [LARGE SCALE GENOMIC DNA]</scope>
    <source>
        <strain evidence="5 6">CCFEE 5887</strain>
    </source>
</reference>
<keyword evidence="1" id="KW-0802">TPR repeat</keyword>
<evidence type="ECO:0008006" key="7">
    <source>
        <dbReference type="Google" id="ProtNLM"/>
    </source>
</evidence>
<dbReference type="PANTHER" id="PTHR46082">
    <property type="entry name" value="ATP/GTP-BINDING PROTEIN-RELATED"/>
    <property type="match status" value="1"/>
</dbReference>
<evidence type="ECO:0000256" key="2">
    <source>
        <dbReference type="SAM" id="MobiDB-lite"/>
    </source>
</evidence>
<dbReference type="SUPFAM" id="SSF48452">
    <property type="entry name" value="TPR-like"/>
    <property type="match status" value="1"/>
</dbReference>
<keyword evidence="6" id="KW-1185">Reference proteome</keyword>
<feature type="domain" description="NACHT-NTPase and P-loop NTPases N-terminal" evidence="4">
    <location>
        <begin position="10"/>
        <end position="132"/>
    </location>
</feature>
<evidence type="ECO:0000259" key="4">
    <source>
        <dbReference type="Pfam" id="PF17107"/>
    </source>
</evidence>
<dbReference type="PRINTS" id="PR00364">
    <property type="entry name" value="DISEASERSIST"/>
</dbReference>
<feature type="compositionally biased region" description="Basic residues" evidence="2">
    <location>
        <begin position="797"/>
        <end position="806"/>
    </location>
</feature>
<evidence type="ECO:0000313" key="5">
    <source>
        <dbReference type="EMBL" id="KAK5530842.1"/>
    </source>
</evidence>
<name>A0AAV9PWA8_9PEZI</name>
<evidence type="ECO:0000259" key="3">
    <source>
        <dbReference type="Pfam" id="PF00931"/>
    </source>
</evidence>
<proteinExistence type="predicted"/>
<dbReference type="InterPro" id="IPR019734">
    <property type="entry name" value="TPR_rpt"/>
</dbReference>
<evidence type="ECO:0000256" key="1">
    <source>
        <dbReference type="PROSITE-ProRule" id="PRU00339"/>
    </source>
</evidence>
<dbReference type="InterPro" id="IPR011990">
    <property type="entry name" value="TPR-like_helical_dom_sf"/>
</dbReference>
<dbReference type="InterPro" id="IPR053137">
    <property type="entry name" value="NLR-like"/>
</dbReference>
<dbReference type="Gene3D" id="1.25.40.10">
    <property type="entry name" value="Tetratricopeptide repeat domain"/>
    <property type="match status" value="1"/>
</dbReference>
<gene>
    <name evidence="5" type="ORF">LTR25_008699</name>
</gene>
<dbReference type="Pfam" id="PF13424">
    <property type="entry name" value="TPR_12"/>
    <property type="match status" value="1"/>
</dbReference>
<dbReference type="PROSITE" id="PS50005">
    <property type="entry name" value="TPR"/>
    <property type="match status" value="1"/>
</dbReference>
<dbReference type="InterPro" id="IPR031352">
    <property type="entry name" value="SesA"/>
</dbReference>